<name>A0A1V9Y074_9ACAR</name>
<dbReference type="STRING" id="418985.A0A1V9Y074"/>
<evidence type="ECO:0000259" key="14">
    <source>
        <dbReference type="Pfam" id="PF00288"/>
    </source>
</evidence>
<evidence type="ECO:0000256" key="3">
    <source>
        <dbReference type="ARBA" id="ARBA00012103"/>
    </source>
</evidence>
<protein>
    <recommendedName>
        <fullName evidence="3 13">Mevalonate kinase</fullName>
        <shortName evidence="13">MK</shortName>
        <ecNumber evidence="3 13">2.7.1.36</ecNumber>
    </recommendedName>
</protein>
<organism evidence="16 17">
    <name type="scientific">Tropilaelaps mercedesae</name>
    <dbReference type="NCBI Taxonomy" id="418985"/>
    <lineage>
        <taxon>Eukaryota</taxon>
        <taxon>Metazoa</taxon>
        <taxon>Ecdysozoa</taxon>
        <taxon>Arthropoda</taxon>
        <taxon>Chelicerata</taxon>
        <taxon>Arachnida</taxon>
        <taxon>Acari</taxon>
        <taxon>Parasitiformes</taxon>
        <taxon>Mesostigmata</taxon>
        <taxon>Gamasina</taxon>
        <taxon>Dermanyssoidea</taxon>
        <taxon>Laelapidae</taxon>
        <taxon>Tropilaelaps</taxon>
    </lineage>
</organism>
<evidence type="ECO:0000256" key="2">
    <source>
        <dbReference type="ARBA" id="ARBA00006495"/>
    </source>
</evidence>
<keyword evidence="7 13" id="KW-0547">Nucleotide-binding</keyword>
<dbReference type="EC" id="2.7.1.36" evidence="3 13"/>
<dbReference type="PROSITE" id="PS00627">
    <property type="entry name" value="GHMP_KINASES_ATP"/>
    <property type="match status" value="1"/>
</dbReference>
<dbReference type="InterPro" id="IPR006203">
    <property type="entry name" value="GHMP_knse_ATP-bd_CS"/>
</dbReference>
<dbReference type="InterPro" id="IPR006205">
    <property type="entry name" value="Mev_gal_kin"/>
</dbReference>
<comment type="catalytic activity">
    <reaction evidence="13">
        <text>(R)-mevalonate + ATP = (R)-5-phosphomevalonate + ADP + H(+)</text>
        <dbReference type="Rhea" id="RHEA:17065"/>
        <dbReference type="ChEBI" id="CHEBI:15378"/>
        <dbReference type="ChEBI" id="CHEBI:30616"/>
        <dbReference type="ChEBI" id="CHEBI:36464"/>
        <dbReference type="ChEBI" id="CHEBI:58146"/>
        <dbReference type="ChEBI" id="CHEBI:456216"/>
        <dbReference type="EC" id="2.7.1.36"/>
    </reaction>
</comment>
<dbReference type="Pfam" id="PF00288">
    <property type="entry name" value="GHMP_kinases_N"/>
    <property type="match status" value="1"/>
</dbReference>
<evidence type="ECO:0000313" key="16">
    <source>
        <dbReference type="EMBL" id="OQR79167.1"/>
    </source>
</evidence>
<dbReference type="OrthoDB" id="1652964at2759"/>
<sequence length="389" mass="42347">MEFKVSVPGKVILHGEHSVVYGKAAVASAIGLRTEAHVRPCSEENVVLELKDFGKKFTWKFEQFHPLESWNYGTDDVVKPSDDLLNLLRNTFDIQPETKWQGSLTTFLFLYNSIAHHLRPIGKRFIPVEISISSALPIGAGLGSSAAYSVAVAASLLRVYNKIAKKEGVASKEDLEIISNWAFQSEVILHGKPSGIDNSICSHGGALLFQRGQIQEINSSVPLYRVLLVNTGVSRKTRALVGRVRQRVELHPTIMAHIFDAMDVIAKDTWQKLKQHSTTPSVAAEPVVTRTNKQLYEFAAEMISINHHLLNSIGVGHPALDRIITAAGAGSTKLSAKLTGAGGGGCGFVLLGVGEPDTVEEIISLKEELEKEGFECWLVDIGCPGVTFS</sequence>
<dbReference type="PRINTS" id="PR00959">
    <property type="entry name" value="MEVGALKINASE"/>
</dbReference>
<keyword evidence="9 13" id="KW-0067">ATP-binding</keyword>
<feature type="domain" description="GHMP kinase N-terminal" evidence="14">
    <location>
        <begin position="121"/>
        <end position="205"/>
    </location>
</feature>
<dbReference type="InterPro" id="IPR020568">
    <property type="entry name" value="Ribosomal_Su5_D2-typ_SF"/>
</dbReference>
<evidence type="ECO:0000256" key="6">
    <source>
        <dbReference type="ARBA" id="ARBA00022679"/>
    </source>
</evidence>
<dbReference type="Gene3D" id="3.30.230.10">
    <property type="match status" value="1"/>
</dbReference>
<evidence type="ECO:0000256" key="5">
    <source>
        <dbReference type="ARBA" id="ARBA00022516"/>
    </source>
</evidence>
<dbReference type="UniPathway" id="UPA00057">
    <property type="reaction ID" value="UER00098"/>
</dbReference>
<dbReference type="InParanoid" id="A0A1V9Y074"/>
<dbReference type="FunCoup" id="A0A1V9Y074">
    <property type="interactions" value="1184"/>
</dbReference>
<dbReference type="NCBIfam" id="TIGR00549">
    <property type="entry name" value="mevalon_kin"/>
    <property type="match status" value="1"/>
</dbReference>
<gene>
    <name evidence="16" type="ORF">BIW11_02599</name>
</gene>
<keyword evidence="13" id="KW-1207">Sterol metabolism</keyword>
<evidence type="ECO:0000256" key="4">
    <source>
        <dbReference type="ARBA" id="ARBA00022490"/>
    </source>
</evidence>
<dbReference type="GO" id="GO:0006695">
    <property type="term" value="P:cholesterol biosynthetic process"/>
    <property type="evidence" value="ECO:0007669"/>
    <property type="project" value="TreeGrafter"/>
</dbReference>
<keyword evidence="6 13" id="KW-0808">Transferase</keyword>
<dbReference type="GO" id="GO:0019287">
    <property type="term" value="P:isopentenyl diphosphate biosynthetic process, mevalonate pathway"/>
    <property type="evidence" value="ECO:0007669"/>
    <property type="project" value="UniProtKB-UniPathway"/>
</dbReference>
<evidence type="ECO:0000259" key="15">
    <source>
        <dbReference type="Pfam" id="PF08544"/>
    </source>
</evidence>
<keyword evidence="13" id="KW-0752">Steroid biosynthesis</keyword>
<dbReference type="Pfam" id="PF08544">
    <property type="entry name" value="GHMP_kinases_C"/>
    <property type="match status" value="1"/>
</dbReference>
<evidence type="ECO:0000256" key="9">
    <source>
        <dbReference type="ARBA" id="ARBA00022840"/>
    </source>
</evidence>
<dbReference type="SUPFAM" id="SSF55060">
    <property type="entry name" value="GHMP Kinase, C-terminal domain"/>
    <property type="match status" value="1"/>
</dbReference>
<evidence type="ECO:0000256" key="7">
    <source>
        <dbReference type="ARBA" id="ARBA00022741"/>
    </source>
</evidence>
<dbReference type="PANTHER" id="PTHR43290:SF2">
    <property type="entry name" value="MEVALONATE KINASE"/>
    <property type="match status" value="1"/>
</dbReference>
<keyword evidence="11 13" id="KW-0443">Lipid metabolism</keyword>
<accession>A0A1V9Y074</accession>
<keyword evidence="17" id="KW-1185">Reference proteome</keyword>
<reference evidence="16 17" key="1">
    <citation type="journal article" date="2017" name="Gigascience">
        <title>Draft genome of the honey bee ectoparasitic mite, Tropilaelaps mercedesae, is shaped by the parasitic life history.</title>
        <authorList>
            <person name="Dong X."/>
            <person name="Armstrong S.D."/>
            <person name="Xia D."/>
            <person name="Makepeace B.L."/>
            <person name="Darby A.C."/>
            <person name="Kadowaki T."/>
        </authorList>
    </citation>
    <scope>NUCLEOTIDE SEQUENCE [LARGE SCALE GENOMIC DNA]</scope>
    <source>
        <strain evidence="16">Wuxi-XJTLU</strain>
    </source>
</reference>
<comment type="pathway">
    <text evidence="12 13">Isoprenoid biosynthesis; isopentenyl diphosphate biosynthesis via mevalonate pathway; isopentenyl diphosphate from (R)-mevalonate: step 1/3.</text>
</comment>
<dbReference type="InterPro" id="IPR014721">
    <property type="entry name" value="Ribsml_uS5_D2-typ_fold_subgr"/>
</dbReference>
<dbReference type="SUPFAM" id="SSF54211">
    <property type="entry name" value="Ribosomal protein S5 domain 2-like"/>
    <property type="match status" value="1"/>
</dbReference>
<dbReference type="InterPro" id="IPR036554">
    <property type="entry name" value="GHMP_kinase_C_sf"/>
</dbReference>
<keyword evidence="13" id="KW-0753">Steroid metabolism</keyword>
<dbReference type="InterPro" id="IPR006204">
    <property type="entry name" value="GHMP_kinase_N_dom"/>
</dbReference>
<comment type="similarity">
    <text evidence="2 13">Belongs to the GHMP kinase family. Mevalonate kinase subfamily.</text>
</comment>
<keyword evidence="5 13" id="KW-0444">Lipid biosynthesis</keyword>
<keyword evidence="13" id="KW-0756">Sterol biosynthesis</keyword>
<comment type="caution">
    <text evidence="16">The sequence shown here is derived from an EMBL/GenBank/DDBJ whole genome shotgun (WGS) entry which is preliminary data.</text>
</comment>
<evidence type="ECO:0000256" key="11">
    <source>
        <dbReference type="ARBA" id="ARBA00023098"/>
    </source>
</evidence>
<dbReference type="GO" id="GO:0005829">
    <property type="term" value="C:cytosol"/>
    <property type="evidence" value="ECO:0007669"/>
    <property type="project" value="TreeGrafter"/>
</dbReference>
<dbReference type="Gene3D" id="3.30.70.890">
    <property type="entry name" value="GHMP kinase, C-terminal domain"/>
    <property type="match status" value="1"/>
</dbReference>
<proteinExistence type="inferred from homology"/>
<feature type="domain" description="GHMP kinase C-terminal" evidence="15">
    <location>
        <begin position="300"/>
        <end position="362"/>
    </location>
</feature>
<dbReference type="GO" id="GO:0005524">
    <property type="term" value="F:ATP binding"/>
    <property type="evidence" value="ECO:0007669"/>
    <property type="project" value="UniProtKB-KW"/>
</dbReference>
<evidence type="ECO:0000256" key="1">
    <source>
        <dbReference type="ARBA" id="ARBA00004496"/>
    </source>
</evidence>
<dbReference type="AlphaFoldDB" id="A0A1V9Y074"/>
<dbReference type="Proteomes" id="UP000192247">
    <property type="component" value="Unassembled WGS sequence"/>
</dbReference>
<dbReference type="EMBL" id="MNPL01001420">
    <property type="protein sequence ID" value="OQR79167.1"/>
    <property type="molecule type" value="Genomic_DNA"/>
</dbReference>
<keyword evidence="4 13" id="KW-0963">Cytoplasm</keyword>
<evidence type="ECO:0000256" key="12">
    <source>
        <dbReference type="ARBA" id="ARBA00029438"/>
    </source>
</evidence>
<comment type="subcellular location">
    <subcellularLocation>
        <location evidence="1 13">Cytoplasm</location>
    </subcellularLocation>
</comment>
<evidence type="ECO:0000256" key="13">
    <source>
        <dbReference type="RuleBase" id="RU363087"/>
    </source>
</evidence>
<dbReference type="InterPro" id="IPR013750">
    <property type="entry name" value="GHMP_kinase_C_dom"/>
</dbReference>
<keyword evidence="8 13" id="KW-0418">Kinase</keyword>
<dbReference type="PANTHER" id="PTHR43290">
    <property type="entry name" value="MEVALONATE KINASE"/>
    <property type="match status" value="1"/>
</dbReference>
<evidence type="ECO:0000313" key="17">
    <source>
        <dbReference type="Proteomes" id="UP000192247"/>
    </source>
</evidence>
<dbReference type="GO" id="GO:0004496">
    <property type="term" value="F:mevalonate kinase activity"/>
    <property type="evidence" value="ECO:0007669"/>
    <property type="project" value="UniProtKB-EC"/>
</dbReference>
<keyword evidence="10" id="KW-0460">Magnesium</keyword>
<evidence type="ECO:0000256" key="8">
    <source>
        <dbReference type="ARBA" id="ARBA00022777"/>
    </source>
</evidence>
<evidence type="ECO:0000256" key="10">
    <source>
        <dbReference type="ARBA" id="ARBA00022842"/>
    </source>
</evidence>